<name>A0ABS9E4E5_9PROT</name>
<keyword evidence="1" id="KW-1133">Transmembrane helix</keyword>
<proteinExistence type="predicted"/>
<dbReference type="RefSeq" id="WP_235705732.1">
    <property type="nucleotide sequence ID" value="NZ_JAKGBZ010000053.1"/>
</dbReference>
<reference evidence="2 3" key="1">
    <citation type="submission" date="2022-01" db="EMBL/GenBank/DDBJ databases">
        <authorList>
            <person name="Won M."/>
            <person name="Kim S.-J."/>
            <person name="Kwon S.-W."/>
        </authorList>
    </citation>
    <scope>NUCLEOTIDE SEQUENCE [LARGE SCALE GENOMIC DNA]</scope>
    <source>
        <strain evidence="2 3">KCTC 23505</strain>
    </source>
</reference>
<dbReference type="Proteomes" id="UP001521209">
    <property type="component" value="Unassembled WGS sequence"/>
</dbReference>
<feature type="transmembrane region" description="Helical" evidence="1">
    <location>
        <begin position="22"/>
        <end position="47"/>
    </location>
</feature>
<gene>
    <name evidence="2" type="ORF">L2A60_17400</name>
</gene>
<keyword evidence="1" id="KW-0472">Membrane</keyword>
<comment type="caution">
    <text evidence="2">The sequence shown here is derived from an EMBL/GenBank/DDBJ whole genome shotgun (WGS) entry which is preliminary data.</text>
</comment>
<evidence type="ECO:0000313" key="3">
    <source>
        <dbReference type="Proteomes" id="UP001521209"/>
    </source>
</evidence>
<sequence>MTATGPGAAQPGQRRPSTVKRLLIMLILVGVVLFLIFGFGAFHTIMIGKFLATLKNPPQTVATMVAAKTSFQPR</sequence>
<accession>A0ABS9E4E5</accession>
<evidence type="ECO:0000256" key="1">
    <source>
        <dbReference type="SAM" id="Phobius"/>
    </source>
</evidence>
<organism evidence="2 3">
    <name type="scientific">Acidiphilium iwatense</name>
    <dbReference type="NCBI Taxonomy" id="768198"/>
    <lineage>
        <taxon>Bacteria</taxon>
        <taxon>Pseudomonadati</taxon>
        <taxon>Pseudomonadota</taxon>
        <taxon>Alphaproteobacteria</taxon>
        <taxon>Acetobacterales</taxon>
        <taxon>Acidocellaceae</taxon>
        <taxon>Acidiphilium</taxon>
    </lineage>
</organism>
<protein>
    <submittedName>
        <fullName evidence="2">Uncharacterized protein</fullName>
    </submittedName>
</protein>
<keyword evidence="3" id="KW-1185">Reference proteome</keyword>
<keyword evidence="1" id="KW-0812">Transmembrane</keyword>
<evidence type="ECO:0000313" key="2">
    <source>
        <dbReference type="EMBL" id="MCF3948449.1"/>
    </source>
</evidence>
<dbReference type="EMBL" id="JAKGBZ010000053">
    <property type="protein sequence ID" value="MCF3948449.1"/>
    <property type="molecule type" value="Genomic_DNA"/>
</dbReference>